<evidence type="ECO:0000313" key="1">
    <source>
        <dbReference type="EMBL" id="TDE15938.1"/>
    </source>
</evidence>
<protein>
    <recommendedName>
        <fullName evidence="3">Secreted protein</fullName>
    </recommendedName>
</protein>
<organism evidence="1 2">
    <name type="scientific">Jiangella asiatica</name>
    <dbReference type="NCBI Taxonomy" id="2530372"/>
    <lineage>
        <taxon>Bacteria</taxon>
        <taxon>Bacillati</taxon>
        <taxon>Actinomycetota</taxon>
        <taxon>Actinomycetes</taxon>
        <taxon>Jiangellales</taxon>
        <taxon>Jiangellaceae</taxon>
        <taxon>Jiangella</taxon>
    </lineage>
</organism>
<dbReference type="Pfam" id="PF18986">
    <property type="entry name" value="DUF5719"/>
    <property type="match status" value="1"/>
</dbReference>
<evidence type="ECO:0000313" key="2">
    <source>
        <dbReference type="Proteomes" id="UP000294739"/>
    </source>
</evidence>
<dbReference type="EMBL" id="SMKZ01000001">
    <property type="protein sequence ID" value="TDE15938.1"/>
    <property type="molecule type" value="Genomic_DNA"/>
</dbReference>
<sequence length="508" mass="51189">MINARWAGLVVGAGVAVVVGGASLVGPPESVVDDHPEVQEPVVRSSLVCPFVDGEEEGAAELGVLALPEVEVAEDTIGAEQPPITVEALALPADPEASEAPAEPAAEPLVSLPERGVPSITPVETAAGTSFAVSGQGALAPGLAAEQSLVMQSADLRGISTASCTAPQREHWFVGASGEVGRRGRLVLANPTDVPAVVDIELWDEAGPIEAPGTQDVGVPARSQRVFLLDALAPGSVATGVHVATSQGRVAAALEVREMAEITPQGMTYVPASVAPTDELIIPGVPGQGERSLRIVAPGDTDAIVSLQILGPDGAFSPVDQDVLTVTAGTVADIPIDTGTDPTAIRLRSDEPITAAVRVVQPVEDGLPDLAYTAASRPLSGPTPALLNRVSGGFTSALLLTSATTSTAQVTVRTLAADGSVAAEEPLEIPAGTTVPVAVTPQGEAATTSVVVVPDTPGSVIAARLTSATDDDGALLDVLPLVSPTIEVDVPEVVGELPSVPEPASTSD</sequence>
<gene>
    <name evidence="1" type="ORF">E1269_01200</name>
</gene>
<evidence type="ECO:0008006" key="3">
    <source>
        <dbReference type="Google" id="ProtNLM"/>
    </source>
</evidence>
<comment type="caution">
    <text evidence="1">The sequence shown here is derived from an EMBL/GenBank/DDBJ whole genome shotgun (WGS) entry which is preliminary data.</text>
</comment>
<dbReference type="RefSeq" id="WP_131890133.1">
    <property type="nucleotide sequence ID" value="NZ_SMKZ01000001.1"/>
</dbReference>
<name>A0A4V2Z4B3_9ACTN</name>
<reference evidence="1 2" key="1">
    <citation type="submission" date="2019-03" db="EMBL/GenBank/DDBJ databases">
        <title>Draft genome sequences of novel Actinobacteria.</title>
        <authorList>
            <person name="Sahin N."/>
            <person name="Ay H."/>
            <person name="Saygin H."/>
        </authorList>
    </citation>
    <scope>NUCLEOTIDE SEQUENCE [LARGE SCALE GENOMIC DNA]</scope>
    <source>
        <strain evidence="1 2">5K138</strain>
    </source>
</reference>
<dbReference type="OrthoDB" id="3729011at2"/>
<proteinExistence type="predicted"/>
<dbReference type="Proteomes" id="UP000294739">
    <property type="component" value="Unassembled WGS sequence"/>
</dbReference>
<accession>A0A4V2Z4B3</accession>
<dbReference type="InterPro" id="IPR043777">
    <property type="entry name" value="DUF5719"/>
</dbReference>
<dbReference type="InParanoid" id="A0A4V2Z4B3"/>
<dbReference type="AlphaFoldDB" id="A0A4V2Z4B3"/>
<keyword evidence="2" id="KW-1185">Reference proteome</keyword>